<evidence type="ECO:0000313" key="2">
    <source>
        <dbReference type="Proteomes" id="UP001060085"/>
    </source>
</evidence>
<sequence>MSRERDPRVTKAFSAMRSIGIAPDIVKPVLKHLLKLYDKNWELIEEDNYRTLADAIFESESDKVVDKNVVVEPEPLAKKPHGAAAEDQGSSTLDNCSRIRDLEEGDIPHSSGQKLAESCQSVSVNTRGENLVSANTTDDSCIVVVDQERDEPGVLHKRRKEVHEIPGDRNVTKPEKELPLNHPPLLALPSSNISPDERNQPVSLPSNYGDSLQYTFDLASSRCGQVKICLRYNHANGQPDFQSPNLEAVLKFAEDRCTRAYRILCPNFSLLQLVKELCEIYLELGAESANRSLMNKSSSVCLDRTIGSSREPPGTANAERNINRRVRNCSGSSNSLSLAVGGRNKRRKVYQSDDMTNGTEKVKISLLDETGREQLPNFVYIPENIVYQSAYIHVSLARIADDECCASCKGDCLSSSLPCACARETGGEFAYTPEGLLRKEFLETCISMNAEPQKHQHYYCQDCPLERAKSRHKPTKCRGHLVKKFIKECWRKCRCNMKCGNRVVQRGITRKLQVFLTNEGKGWGLRALEDIPGGAFVCEYVGEILTNTELYERNEQNGGKDRHTYPVLLDADWGSESVLKDEEALCLDATYYGNVARFINHRCYDANLIEVPVQVEAPDHHYYHIAFFTKKEIKAFEELTWDYGIDFEDHNHPIKAFLCCCGSPYCRDTDNNKPKRAKGIAIR</sequence>
<dbReference type="EMBL" id="CM044708">
    <property type="protein sequence ID" value="KAI5648825.1"/>
    <property type="molecule type" value="Genomic_DNA"/>
</dbReference>
<evidence type="ECO:0000313" key="1">
    <source>
        <dbReference type="EMBL" id="KAI5648825.1"/>
    </source>
</evidence>
<comment type="caution">
    <text evidence="1">The sequence shown here is derived from an EMBL/GenBank/DDBJ whole genome shotgun (WGS) entry which is preliminary data.</text>
</comment>
<gene>
    <name evidence="1" type="ORF">M9H77_34830</name>
</gene>
<accession>A0ACB9ZN10</accession>
<dbReference type="Proteomes" id="UP001060085">
    <property type="component" value="Linkage Group LG08"/>
</dbReference>
<keyword evidence="2" id="KW-1185">Reference proteome</keyword>
<protein>
    <submittedName>
        <fullName evidence="1">Uncharacterized protein</fullName>
    </submittedName>
</protein>
<proteinExistence type="predicted"/>
<organism evidence="1 2">
    <name type="scientific">Catharanthus roseus</name>
    <name type="common">Madagascar periwinkle</name>
    <name type="synonym">Vinca rosea</name>
    <dbReference type="NCBI Taxonomy" id="4058"/>
    <lineage>
        <taxon>Eukaryota</taxon>
        <taxon>Viridiplantae</taxon>
        <taxon>Streptophyta</taxon>
        <taxon>Embryophyta</taxon>
        <taxon>Tracheophyta</taxon>
        <taxon>Spermatophyta</taxon>
        <taxon>Magnoliopsida</taxon>
        <taxon>eudicotyledons</taxon>
        <taxon>Gunneridae</taxon>
        <taxon>Pentapetalae</taxon>
        <taxon>asterids</taxon>
        <taxon>lamiids</taxon>
        <taxon>Gentianales</taxon>
        <taxon>Apocynaceae</taxon>
        <taxon>Rauvolfioideae</taxon>
        <taxon>Vinceae</taxon>
        <taxon>Catharanthinae</taxon>
        <taxon>Catharanthus</taxon>
    </lineage>
</organism>
<name>A0ACB9ZN10_CATRO</name>
<reference evidence="2" key="1">
    <citation type="journal article" date="2023" name="Nat. Plants">
        <title>Single-cell RNA sequencing provides a high-resolution roadmap for understanding the multicellular compartmentation of specialized metabolism.</title>
        <authorList>
            <person name="Sun S."/>
            <person name="Shen X."/>
            <person name="Li Y."/>
            <person name="Li Y."/>
            <person name="Wang S."/>
            <person name="Li R."/>
            <person name="Zhang H."/>
            <person name="Shen G."/>
            <person name="Guo B."/>
            <person name="Wei J."/>
            <person name="Xu J."/>
            <person name="St-Pierre B."/>
            <person name="Chen S."/>
            <person name="Sun C."/>
        </authorList>
    </citation>
    <scope>NUCLEOTIDE SEQUENCE [LARGE SCALE GENOMIC DNA]</scope>
</reference>